<feature type="region of interest" description="Disordered" evidence="1">
    <location>
        <begin position="1"/>
        <end position="84"/>
    </location>
</feature>
<reference evidence="2 3" key="1">
    <citation type="journal article" date="2005" name="PLoS Biol.">
        <title>The genomes of Oryza sativa: a history of duplications.</title>
        <authorList>
            <person name="Yu J."/>
            <person name="Wang J."/>
            <person name="Lin W."/>
            <person name="Li S."/>
            <person name="Li H."/>
            <person name="Zhou J."/>
            <person name="Ni P."/>
            <person name="Dong W."/>
            <person name="Hu S."/>
            <person name="Zeng C."/>
            <person name="Zhang J."/>
            <person name="Zhang Y."/>
            <person name="Li R."/>
            <person name="Xu Z."/>
            <person name="Li S."/>
            <person name="Li X."/>
            <person name="Zheng H."/>
            <person name="Cong L."/>
            <person name="Lin L."/>
            <person name="Yin J."/>
            <person name="Geng J."/>
            <person name="Li G."/>
            <person name="Shi J."/>
            <person name="Liu J."/>
            <person name="Lv H."/>
            <person name="Li J."/>
            <person name="Wang J."/>
            <person name="Deng Y."/>
            <person name="Ran L."/>
            <person name="Shi X."/>
            <person name="Wang X."/>
            <person name="Wu Q."/>
            <person name="Li C."/>
            <person name="Ren X."/>
            <person name="Wang J."/>
            <person name="Wang X."/>
            <person name="Li D."/>
            <person name="Liu D."/>
            <person name="Zhang X."/>
            <person name="Ji Z."/>
            <person name="Zhao W."/>
            <person name="Sun Y."/>
            <person name="Zhang Z."/>
            <person name="Bao J."/>
            <person name="Han Y."/>
            <person name="Dong L."/>
            <person name="Ji J."/>
            <person name="Chen P."/>
            <person name="Wu S."/>
            <person name="Liu J."/>
            <person name="Xiao Y."/>
            <person name="Bu D."/>
            <person name="Tan J."/>
            <person name="Yang L."/>
            <person name="Ye C."/>
            <person name="Zhang J."/>
            <person name="Xu J."/>
            <person name="Zhou Y."/>
            <person name="Yu Y."/>
            <person name="Zhang B."/>
            <person name="Zhuang S."/>
            <person name="Wei H."/>
            <person name="Liu B."/>
            <person name="Lei M."/>
            <person name="Yu H."/>
            <person name="Li Y."/>
            <person name="Xu H."/>
            <person name="Wei S."/>
            <person name="He X."/>
            <person name="Fang L."/>
            <person name="Zhang Z."/>
            <person name="Zhang Y."/>
            <person name="Huang X."/>
            <person name="Su Z."/>
            <person name="Tong W."/>
            <person name="Li J."/>
            <person name="Tong Z."/>
            <person name="Li S."/>
            <person name="Ye J."/>
            <person name="Wang L."/>
            <person name="Fang L."/>
            <person name="Lei T."/>
            <person name="Chen C."/>
            <person name="Chen H."/>
            <person name="Xu Z."/>
            <person name="Li H."/>
            <person name="Huang H."/>
            <person name="Zhang F."/>
            <person name="Xu H."/>
            <person name="Li N."/>
            <person name="Zhao C."/>
            <person name="Li S."/>
            <person name="Dong L."/>
            <person name="Huang Y."/>
            <person name="Li L."/>
            <person name="Xi Y."/>
            <person name="Qi Q."/>
            <person name="Li W."/>
            <person name="Zhang B."/>
            <person name="Hu W."/>
            <person name="Zhang Y."/>
            <person name="Tian X."/>
            <person name="Jiao Y."/>
            <person name="Liang X."/>
            <person name="Jin J."/>
            <person name="Gao L."/>
            <person name="Zheng W."/>
            <person name="Hao B."/>
            <person name="Liu S."/>
            <person name="Wang W."/>
            <person name="Yuan L."/>
            <person name="Cao M."/>
            <person name="McDermott J."/>
            <person name="Samudrala R."/>
            <person name="Wang J."/>
            <person name="Wong G.K."/>
            <person name="Yang H."/>
        </authorList>
    </citation>
    <scope>NUCLEOTIDE SEQUENCE [LARGE SCALE GENOMIC DNA]</scope>
    <source>
        <strain evidence="3">cv. 93-11</strain>
    </source>
</reference>
<evidence type="ECO:0000313" key="2">
    <source>
        <dbReference type="EMBL" id="EEC67056.1"/>
    </source>
</evidence>
<keyword evidence="3" id="KW-1185">Reference proteome</keyword>
<evidence type="ECO:0000313" key="3">
    <source>
        <dbReference type="Proteomes" id="UP000007015"/>
    </source>
</evidence>
<sequence>MASPAVEAGGGRNERRVRGAGEAAVADGELERRPPRHGLVLPPPYADLAALPAIQPPPPSSSSDPPPRKGGRAILSHHPVKERK</sequence>
<proteinExistence type="predicted"/>
<dbReference type="Proteomes" id="UP000007015">
    <property type="component" value="Chromosome 10"/>
</dbReference>
<dbReference type="HOGENOM" id="CLU_2531471_0_0_1"/>
<evidence type="ECO:0000256" key="1">
    <source>
        <dbReference type="SAM" id="MobiDB-lite"/>
    </source>
</evidence>
<dbReference type="AlphaFoldDB" id="B8BH57"/>
<organism evidence="2 3">
    <name type="scientific">Oryza sativa subsp. indica</name>
    <name type="common">Rice</name>
    <dbReference type="NCBI Taxonomy" id="39946"/>
    <lineage>
        <taxon>Eukaryota</taxon>
        <taxon>Viridiplantae</taxon>
        <taxon>Streptophyta</taxon>
        <taxon>Embryophyta</taxon>
        <taxon>Tracheophyta</taxon>
        <taxon>Spermatophyta</taxon>
        <taxon>Magnoliopsida</taxon>
        <taxon>Liliopsida</taxon>
        <taxon>Poales</taxon>
        <taxon>Poaceae</taxon>
        <taxon>BOP clade</taxon>
        <taxon>Oryzoideae</taxon>
        <taxon>Oryzeae</taxon>
        <taxon>Oryzinae</taxon>
        <taxon>Oryza</taxon>
        <taxon>Oryza sativa</taxon>
    </lineage>
</organism>
<accession>B8BH57</accession>
<name>B8BH57_ORYSI</name>
<dbReference type="EMBL" id="CM000135">
    <property type="protein sequence ID" value="EEC67056.1"/>
    <property type="molecule type" value="Genomic_DNA"/>
</dbReference>
<dbReference type="Gramene" id="BGIOSGA031824-TA">
    <property type="protein sequence ID" value="BGIOSGA031824-PA"/>
    <property type="gene ID" value="BGIOSGA031824"/>
</dbReference>
<gene>
    <name evidence="2" type="ORF">OsI_33806</name>
</gene>
<protein>
    <submittedName>
        <fullName evidence="2">Uncharacterized protein</fullName>
    </submittedName>
</protein>